<gene>
    <name evidence="1" type="ORF">Vadar_014357</name>
</gene>
<comment type="caution">
    <text evidence="1">The sequence shown here is derived from an EMBL/GenBank/DDBJ whole genome shotgun (WGS) entry which is preliminary data.</text>
</comment>
<accession>A0ACB7ZBQ5</accession>
<dbReference type="EMBL" id="CM037162">
    <property type="protein sequence ID" value="KAH7863179.1"/>
    <property type="molecule type" value="Genomic_DNA"/>
</dbReference>
<evidence type="ECO:0000313" key="1">
    <source>
        <dbReference type="EMBL" id="KAH7863179.1"/>
    </source>
</evidence>
<evidence type="ECO:0000313" key="2">
    <source>
        <dbReference type="Proteomes" id="UP000828048"/>
    </source>
</evidence>
<keyword evidence="2" id="KW-1185">Reference proteome</keyword>
<sequence length="719" mass="80464">MAEEVLEKMGKFSLTPEEEDDIIIDSTALARAAEACASSLVGKLLSKRSFSKAALKDTMRKVWGQNEGLKILEVGDNLFHFRFSLEANMCRVLNGGPWCFDNMLLLLKKWEVGMKVDSVNFHDVDFWIQLWGLPFECISPEIGEMIGNRIGQVLEVSKMADGDEWGRYVRIRIRLPLDRSLRRGGNISLGGGDKCWVDYKYERLPLFCHYCGKLDHEDRECSTKDQDQLRGTVKENEYGSWMAATPSYRRGYNWKGNGGVRPYQKIDRMETPIRQAMLSGNQIAGGGRCNGSEGDGIGKFPKEIDRRESRLDEVDDQALVAINGNQFRMGDLVAGSSRDSNVGKDRADLADKLKGVQINDMPGSGAILGCPLTHNTLLNPTPSLPALGCPLAQGVQLPSRPVVSSSPLVVETPEAGLGLIESSGFVEVHIFKASEAENTQLHKVLGGYNRNKSGTKKGAIKKQTRTRSGDKEKEGTRAVLKPGKRRLEGTEENSLVVPEVSRLKEFWRLHSPDLVFLMETKNTDSYLVWLQKHLGVYGGCFFVNPVGLARGLCLYWRKEVSFQIIFSSAHVIDGYVTKGQYRCRVTLVHAPNSARDRRGLWEHLLETTRTESLDWLVGGDFNAITHADEKAGGADRQAWEMADFQRFIQESNLIDLGYIGFTTKIVTILHLSRPNKAVKLLECYNGISRQGCWVSIIFYQHIHIHLLYPLGPHPAICGW</sequence>
<dbReference type="Proteomes" id="UP000828048">
    <property type="component" value="Chromosome 12"/>
</dbReference>
<name>A0ACB7ZBQ5_9ERIC</name>
<reference evidence="1 2" key="1">
    <citation type="journal article" date="2021" name="Hortic Res">
        <title>High-quality reference genome and annotation aids understanding of berry development for evergreen blueberry (Vaccinium darrowii).</title>
        <authorList>
            <person name="Yu J."/>
            <person name="Hulse-Kemp A.M."/>
            <person name="Babiker E."/>
            <person name="Staton M."/>
        </authorList>
    </citation>
    <scope>NUCLEOTIDE SEQUENCE [LARGE SCALE GENOMIC DNA]</scope>
    <source>
        <strain evidence="2">cv. NJ 8807/NJ 8810</strain>
        <tissue evidence="1">Young leaf</tissue>
    </source>
</reference>
<proteinExistence type="predicted"/>
<protein>
    <submittedName>
        <fullName evidence="1">Uncharacterized protein</fullName>
    </submittedName>
</protein>
<organism evidence="1 2">
    <name type="scientific">Vaccinium darrowii</name>
    <dbReference type="NCBI Taxonomy" id="229202"/>
    <lineage>
        <taxon>Eukaryota</taxon>
        <taxon>Viridiplantae</taxon>
        <taxon>Streptophyta</taxon>
        <taxon>Embryophyta</taxon>
        <taxon>Tracheophyta</taxon>
        <taxon>Spermatophyta</taxon>
        <taxon>Magnoliopsida</taxon>
        <taxon>eudicotyledons</taxon>
        <taxon>Gunneridae</taxon>
        <taxon>Pentapetalae</taxon>
        <taxon>asterids</taxon>
        <taxon>Ericales</taxon>
        <taxon>Ericaceae</taxon>
        <taxon>Vaccinioideae</taxon>
        <taxon>Vaccinieae</taxon>
        <taxon>Vaccinium</taxon>
    </lineage>
</organism>